<evidence type="ECO:0000313" key="4">
    <source>
        <dbReference type="Proteomes" id="UP001248067"/>
    </source>
</evidence>
<dbReference type="Proteomes" id="UP001248067">
    <property type="component" value="Unassembled WGS sequence"/>
</dbReference>
<proteinExistence type="predicted"/>
<gene>
    <name evidence="2" type="ORF">BPS26883_02453</name>
    <name evidence="1" type="ORF">FEQ00_02409</name>
</gene>
<accession>A0A6P2K937</accession>
<dbReference type="RefSeq" id="WP_254596372.1">
    <property type="nucleotide sequence ID" value="NZ_CABVPP010000014.1"/>
</dbReference>
<reference evidence="2 3" key="2">
    <citation type="submission" date="2019-09" db="EMBL/GenBank/DDBJ databases">
        <authorList>
            <person name="Depoorter E."/>
        </authorList>
    </citation>
    <scope>NUCLEOTIDE SEQUENCE [LARGE SCALE GENOMIC DNA]</scope>
    <source>
        <strain evidence="2">LMG 26883</strain>
    </source>
</reference>
<organism evidence="2 3">
    <name type="scientific">Burkholderia pseudomultivorans</name>
    <dbReference type="NCBI Taxonomy" id="1207504"/>
    <lineage>
        <taxon>Bacteria</taxon>
        <taxon>Pseudomonadati</taxon>
        <taxon>Pseudomonadota</taxon>
        <taxon>Betaproteobacteria</taxon>
        <taxon>Burkholderiales</taxon>
        <taxon>Burkholderiaceae</taxon>
        <taxon>Burkholderia</taxon>
        <taxon>Burkholderia cepacia complex</taxon>
    </lineage>
</organism>
<keyword evidence="4" id="KW-1185">Reference proteome</keyword>
<dbReference type="Pfam" id="PF20551">
    <property type="entry name" value="DUF6765"/>
    <property type="match status" value="1"/>
</dbReference>
<dbReference type="AlphaFoldDB" id="A0A6P2K937"/>
<evidence type="ECO:0000313" key="3">
    <source>
        <dbReference type="Proteomes" id="UP000494162"/>
    </source>
</evidence>
<dbReference type="Proteomes" id="UP000494162">
    <property type="component" value="Unassembled WGS sequence"/>
</dbReference>
<dbReference type="InterPro" id="IPR046653">
    <property type="entry name" value="DUF6765"/>
</dbReference>
<dbReference type="GeneID" id="93169477"/>
<evidence type="ECO:0000313" key="2">
    <source>
        <dbReference type="EMBL" id="VWB52828.1"/>
    </source>
</evidence>
<dbReference type="EMBL" id="CABVPP010000014">
    <property type="protein sequence ID" value="VWB52828.1"/>
    <property type="molecule type" value="Genomic_DNA"/>
</dbReference>
<reference evidence="1 4" key="1">
    <citation type="submission" date="2019-06" db="EMBL/GenBank/DDBJ databases">
        <title>Evolution of Burkholderia multivorans in the lungs of Cystic Fibrosis patients.</title>
        <authorList>
            <person name="Moreira L.M."/>
        </authorList>
    </citation>
    <scope>NUCLEOTIDE SEQUENCE [LARGE SCALE GENOMIC DNA]</scope>
    <source>
        <strain evidence="1 4">VC13239</strain>
    </source>
</reference>
<evidence type="ECO:0000313" key="1">
    <source>
        <dbReference type="EMBL" id="MDR8753987.1"/>
    </source>
</evidence>
<name>A0A6P2K937_9BURK</name>
<dbReference type="EMBL" id="VJSY01000015">
    <property type="protein sequence ID" value="MDR8753987.1"/>
    <property type="molecule type" value="Genomic_DNA"/>
</dbReference>
<sequence length="473" mass="51007">MKHAHDARRVPWLGTETFAPIVVRNGLRRKPRAATLFLAAALAIPLRCAGFESDVHFGLTYWLAKQAGFADGEASAIALADQRIDAGSIEYMTTPLQFACLSRFAPDAVDAQAAHYPAGAHLPAAAQTRAVVPDGPAVQASIDATLRRAGGRHAAFMLGEFGRALHALQDAWAHQGVPSVPDWRRYGIECDANLAMAAPAARGGPSGHVADMTWRWPADVEAMAKSTYVQLSRYPAIDGVSRHALPWEQVRPMLAGFIDARTKRAKSDWFVAHGIADTAFLDGISLPDGAGWKAVRWHGRRDIPTPVSPAAQAGAAPALVDFYTRFFDDWVTTSPVDRRWLPALAIDNRTRKPDSALVDQLSGWRLRDHGTYVALANASHATGGASAAFRNRASFAVFKSLNEAVLPLIVEGDKPSPILPFVVFALPDSADGNKRAVALIRLLDAPYDTIGIVSEQRSGADWKITGLISSSDY</sequence>
<protein>
    <submittedName>
        <fullName evidence="2">Uncharacterized protein</fullName>
    </submittedName>
</protein>